<evidence type="ECO:0000313" key="2">
    <source>
        <dbReference type="Proteomes" id="UP001500058"/>
    </source>
</evidence>
<proteinExistence type="predicted"/>
<evidence type="ECO:0000313" key="1">
    <source>
        <dbReference type="EMBL" id="GAA2417900.1"/>
    </source>
</evidence>
<gene>
    <name evidence="1" type="ORF">GCM10010420_55330</name>
</gene>
<comment type="caution">
    <text evidence="1">The sequence shown here is derived from an EMBL/GenBank/DDBJ whole genome shotgun (WGS) entry which is preliminary data.</text>
</comment>
<protein>
    <recommendedName>
        <fullName evidence="3">SalK</fullName>
    </recommendedName>
</protein>
<accession>A0ABN3IYY6</accession>
<keyword evidence="2" id="KW-1185">Reference proteome</keyword>
<dbReference type="Proteomes" id="UP001500058">
    <property type="component" value="Unassembled WGS sequence"/>
</dbReference>
<sequence length="284" mass="30104">MEDPERTARALWALIEPVHAVTYFAPQARSAFEAAGLRGFWRGYFAGRAAPLGAVGPGPVTAAFFGFAPAMVARAVPDVWTRAAPGRVLRARQDGAEAALARLLAGHEPLVEEAAALLTPVAGELDCAGRVLAAANQDLPPPRSAAGRLWHAATVLREHRGDGHVAAWVAAGLDGCETLVLRSGIDLPRTALQPNRGWSDHQWQAARDRLVARGRLASDGTATPAGRRIHRRVEEATDRAAARPWQTLDPAAADRLHRLLAPLARACAAALPFPNPIGLPRPAG</sequence>
<dbReference type="EMBL" id="BAAATJ010000041">
    <property type="protein sequence ID" value="GAA2417900.1"/>
    <property type="molecule type" value="Genomic_DNA"/>
</dbReference>
<organism evidence="1 2">
    <name type="scientific">Streptomyces glaucosporus</name>
    <dbReference type="NCBI Taxonomy" id="284044"/>
    <lineage>
        <taxon>Bacteria</taxon>
        <taxon>Bacillati</taxon>
        <taxon>Actinomycetota</taxon>
        <taxon>Actinomycetes</taxon>
        <taxon>Kitasatosporales</taxon>
        <taxon>Streptomycetaceae</taxon>
        <taxon>Streptomyces</taxon>
    </lineage>
</organism>
<dbReference type="InterPro" id="IPR054058">
    <property type="entry name" value="HTH_67"/>
</dbReference>
<reference evidence="1 2" key="1">
    <citation type="journal article" date="2019" name="Int. J. Syst. Evol. Microbiol.">
        <title>The Global Catalogue of Microorganisms (GCM) 10K type strain sequencing project: providing services to taxonomists for standard genome sequencing and annotation.</title>
        <authorList>
            <consortium name="The Broad Institute Genomics Platform"/>
            <consortium name="The Broad Institute Genome Sequencing Center for Infectious Disease"/>
            <person name="Wu L."/>
            <person name="Ma J."/>
        </authorList>
    </citation>
    <scope>NUCLEOTIDE SEQUENCE [LARGE SCALE GENOMIC DNA]</scope>
    <source>
        <strain evidence="1 2">JCM 6921</strain>
    </source>
</reference>
<dbReference type="NCBIfam" id="NF047719">
    <property type="entry name" value="SCO6745_fam_HTH"/>
    <property type="match status" value="1"/>
</dbReference>
<dbReference type="RefSeq" id="WP_344633878.1">
    <property type="nucleotide sequence ID" value="NZ_BAAATJ010000041.1"/>
</dbReference>
<dbReference type="Pfam" id="PF21863">
    <property type="entry name" value="HTH_67"/>
    <property type="match status" value="1"/>
</dbReference>
<name>A0ABN3IYY6_9ACTN</name>
<evidence type="ECO:0008006" key="3">
    <source>
        <dbReference type="Google" id="ProtNLM"/>
    </source>
</evidence>